<evidence type="ECO:0000256" key="7">
    <source>
        <dbReference type="ARBA" id="ARBA00023136"/>
    </source>
</evidence>
<reference evidence="10 11" key="1">
    <citation type="submission" date="2006-12" db="EMBL/GenBank/DDBJ databases">
        <title>Bifidobacterium adolescentis complete genome sequence.</title>
        <authorList>
            <person name="Suzuki T."/>
            <person name="Tsuda Y."/>
            <person name="Kanou N."/>
            <person name="Inoue T."/>
            <person name="Kumazaki K."/>
            <person name="Nagano S."/>
            <person name="Hirai S."/>
            <person name="Tanaka K."/>
            <person name="Watanabe K."/>
        </authorList>
    </citation>
    <scope>NUCLEOTIDE SEQUENCE [LARGE SCALE GENOMIC DNA]</scope>
    <source>
        <strain evidence="11">ATCC 15703 / DSM 20083 / NCTC 11814 / E194a</strain>
    </source>
</reference>
<keyword evidence="4 8" id="KW-0808">Transferase</keyword>
<comment type="similarity">
    <text evidence="8">Belongs to the MenA family. Type 1 subfamily.</text>
</comment>
<dbReference type="InterPro" id="IPR026046">
    <property type="entry name" value="UBIAD1"/>
</dbReference>
<dbReference type="PANTHER" id="PTHR13929">
    <property type="entry name" value="1,4-DIHYDROXY-2-NAPHTHOATE OCTAPRENYLTRANSFERASE"/>
    <property type="match status" value="1"/>
</dbReference>
<keyword evidence="2 8" id="KW-0474">Menaquinone biosynthesis</keyword>
<comment type="catalytic activity">
    <reaction evidence="8">
        <text>an all-trans-polyprenyl diphosphate + 1,4-dihydroxy-2-naphthoate + H(+) = a 2-demethylmenaquinol + CO2 + diphosphate</text>
        <dbReference type="Rhea" id="RHEA:26478"/>
        <dbReference type="Rhea" id="RHEA-COMP:9563"/>
        <dbReference type="Rhea" id="RHEA-COMP:9564"/>
        <dbReference type="ChEBI" id="CHEBI:11173"/>
        <dbReference type="ChEBI" id="CHEBI:15378"/>
        <dbReference type="ChEBI" id="CHEBI:16526"/>
        <dbReference type="ChEBI" id="CHEBI:33019"/>
        <dbReference type="ChEBI" id="CHEBI:55437"/>
        <dbReference type="ChEBI" id="CHEBI:58914"/>
        <dbReference type="EC" id="2.5.1.74"/>
    </reaction>
</comment>
<dbReference type="HAMAP" id="MF_01937">
    <property type="entry name" value="MenA_1"/>
    <property type="match status" value="1"/>
</dbReference>
<keyword evidence="3 8" id="KW-1003">Cell membrane</keyword>
<evidence type="ECO:0000256" key="5">
    <source>
        <dbReference type="ARBA" id="ARBA00022692"/>
    </source>
</evidence>
<evidence type="ECO:0000256" key="4">
    <source>
        <dbReference type="ARBA" id="ARBA00022679"/>
    </source>
</evidence>
<feature type="transmembrane region" description="Helical" evidence="8">
    <location>
        <begin position="252"/>
        <end position="274"/>
    </location>
</feature>
<feature type="transmembrane region" description="Helical" evidence="8">
    <location>
        <begin position="376"/>
        <end position="397"/>
    </location>
</feature>
<dbReference type="InterPro" id="IPR000537">
    <property type="entry name" value="UbiA_prenyltransferase"/>
</dbReference>
<dbReference type="CDD" id="cd13962">
    <property type="entry name" value="PT_UbiA_UBIAD1"/>
    <property type="match status" value="1"/>
</dbReference>
<protein>
    <recommendedName>
        <fullName evidence="8 9">1,4-dihydroxy-2-naphthoate octaprenyltransferase</fullName>
        <shortName evidence="8">DHNA-octaprenyltransferase</shortName>
        <ecNumber evidence="8 9">2.5.1.74</ecNumber>
    </recommendedName>
</protein>
<dbReference type="HOGENOM" id="CLU_043611_1_0_11"/>
<evidence type="ECO:0000256" key="3">
    <source>
        <dbReference type="ARBA" id="ARBA00022475"/>
    </source>
</evidence>
<evidence type="ECO:0000313" key="11">
    <source>
        <dbReference type="Proteomes" id="UP000008702"/>
    </source>
</evidence>
<feature type="transmembrane region" description="Helical" evidence="8">
    <location>
        <begin position="113"/>
        <end position="137"/>
    </location>
</feature>
<feature type="transmembrane region" description="Helical" evidence="8">
    <location>
        <begin position="348"/>
        <end position="369"/>
    </location>
</feature>
<dbReference type="EMBL" id="AP009256">
    <property type="protein sequence ID" value="BAF39158.1"/>
    <property type="molecule type" value="Genomic_DNA"/>
</dbReference>
<comment type="subcellular location">
    <subcellularLocation>
        <location evidence="8">Cell membrane</location>
        <topology evidence="8">Multi-pass membrane protein</topology>
    </subcellularLocation>
    <subcellularLocation>
        <location evidence="1">Membrane</location>
        <topology evidence="1">Multi-pass membrane protein</topology>
    </subcellularLocation>
</comment>
<feature type="transmembrane region" description="Helical" evidence="8">
    <location>
        <begin position="56"/>
        <end position="77"/>
    </location>
</feature>
<evidence type="ECO:0000256" key="1">
    <source>
        <dbReference type="ARBA" id="ARBA00004141"/>
    </source>
</evidence>
<comment type="pathway">
    <text evidence="8">Quinol/quinone metabolism; menaquinone biosynthesis; menaquinol from 1,4-dihydroxy-2-naphthoate: step 1/2.</text>
</comment>
<feature type="transmembrane region" description="Helical" evidence="8">
    <location>
        <begin position="280"/>
        <end position="299"/>
    </location>
</feature>
<comment type="function">
    <text evidence="8">Conversion of 1,4-dihydroxy-2-naphthoate (DHNA) to demethylmenaquinone (DMK).</text>
</comment>
<dbReference type="PANTHER" id="PTHR13929:SF0">
    <property type="entry name" value="UBIA PRENYLTRANSFERASE DOMAIN-CONTAINING PROTEIN 1"/>
    <property type="match status" value="1"/>
</dbReference>
<evidence type="ECO:0000256" key="2">
    <source>
        <dbReference type="ARBA" id="ARBA00022428"/>
    </source>
</evidence>
<organism evidence="10 11">
    <name type="scientific">Bifidobacterium adolescentis (strain ATCC 15703 / DSM 20083 / NCTC 11814 / E194a)</name>
    <dbReference type="NCBI Taxonomy" id="367928"/>
    <lineage>
        <taxon>Bacteria</taxon>
        <taxon>Bacillati</taxon>
        <taxon>Actinomycetota</taxon>
        <taxon>Actinomycetes</taxon>
        <taxon>Bifidobacteriales</taxon>
        <taxon>Bifidobacteriaceae</taxon>
        <taxon>Bifidobacterium</taxon>
    </lineage>
</organism>
<dbReference type="Proteomes" id="UP000008702">
    <property type="component" value="Chromosome"/>
</dbReference>
<evidence type="ECO:0000256" key="6">
    <source>
        <dbReference type="ARBA" id="ARBA00022989"/>
    </source>
</evidence>
<name>A1A0C5_BIFAA</name>
<dbReference type="EC" id="2.5.1.74" evidence="8 9"/>
<dbReference type="GO" id="GO:0005886">
    <property type="term" value="C:plasma membrane"/>
    <property type="evidence" value="ECO:0007669"/>
    <property type="project" value="UniProtKB-SubCell"/>
</dbReference>
<dbReference type="AlphaFoldDB" id="A1A0C5"/>
<feature type="transmembrane region" description="Helical" evidence="8">
    <location>
        <begin position="220"/>
        <end position="240"/>
    </location>
</feature>
<accession>A1A0C5</accession>
<keyword evidence="5 8" id="KW-0812">Transmembrane</keyword>
<dbReference type="NCBIfam" id="TIGR00751">
    <property type="entry name" value="menA"/>
    <property type="match status" value="1"/>
</dbReference>
<dbReference type="InterPro" id="IPR004657">
    <property type="entry name" value="MenA"/>
</dbReference>
<gene>
    <name evidence="8" type="primary">menA</name>
    <name evidence="10" type="ordered locus">BAD_0377</name>
</gene>
<dbReference type="PaxDb" id="1680-BADO_0383"/>
<evidence type="ECO:0000313" key="10">
    <source>
        <dbReference type="EMBL" id="BAF39158.1"/>
    </source>
</evidence>
<dbReference type="Pfam" id="PF01040">
    <property type="entry name" value="UbiA"/>
    <property type="match status" value="1"/>
</dbReference>
<feature type="transmembrane region" description="Helical" evidence="8">
    <location>
        <begin position="196"/>
        <end position="214"/>
    </location>
</feature>
<keyword evidence="11" id="KW-1185">Reference proteome</keyword>
<keyword evidence="7 8" id="KW-0472">Membrane</keyword>
<dbReference type="STRING" id="367928.BAD_0377"/>
<evidence type="ECO:0000256" key="9">
    <source>
        <dbReference type="NCBIfam" id="TIGR00751"/>
    </source>
</evidence>
<dbReference type="GO" id="GO:0042371">
    <property type="term" value="P:vitamin K biosynthetic process"/>
    <property type="evidence" value="ECO:0007669"/>
    <property type="project" value="TreeGrafter"/>
</dbReference>
<proteinExistence type="inferred from homology"/>
<feature type="transmembrane region" description="Helical" evidence="8">
    <location>
        <begin position="320"/>
        <end position="342"/>
    </location>
</feature>
<evidence type="ECO:0000256" key="8">
    <source>
        <dbReference type="HAMAP-Rule" id="MF_01937"/>
    </source>
</evidence>
<keyword evidence="6 8" id="KW-1133">Transmembrane helix</keyword>
<sequence length="398" mass="42112">MWASVPPEPSLKNKRAITKGRSQYGSALLHTLAHPTSNMRFMEISTWIRGARLKTLPLAIAPVVIGATLSWRGVFLYSQGGDIWHEPCPFFGGQHDLSELKFGSLVGECQRSAGWFILVAVLCGCVALFLQVAANFANDYSDGIRGTDEGRAVDSARSFAKTPSAESTSTPEMLPASQPQHGPARLVASGVSPKKVLAVAGINALIACLCGLAVVTLTGYWWFILVGIACLVAGWCYVGGKHPYGYHYLGEIFVFIFFGLVAACGTMFALAGTISTEGMLGGANVGLIAVAVLCVNNLRDVETDRTHGKHTWMTALGRRNGTVFAIALLSVAVLLLAAYILLLSTPAMPTIAILAVTCAMCAAAAVAIARKKYGEALPLCTFSSLALAVTYVCCVVFA</sequence>
<dbReference type="UniPathway" id="UPA00079">
    <property type="reaction ID" value="UER00168"/>
</dbReference>
<dbReference type="KEGG" id="bad:BAD_0377"/>
<dbReference type="GO" id="GO:0046428">
    <property type="term" value="F:1,4-dihydroxy-2-naphthoate polyprenyltransferase activity"/>
    <property type="evidence" value="ECO:0007669"/>
    <property type="project" value="UniProtKB-UniRule"/>
</dbReference>
<dbReference type="GO" id="GO:0009234">
    <property type="term" value="P:menaquinone biosynthetic process"/>
    <property type="evidence" value="ECO:0007669"/>
    <property type="project" value="UniProtKB-UniRule"/>
</dbReference>